<feature type="domain" description="U3 small nucleolar RNA-associated protein 6 N-terminal" evidence="6">
    <location>
        <begin position="9"/>
        <end position="88"/>
    </location>
</feature>
<evidence type="ECO:0000256" key="3">
    <source>
        <dbReference type="ARBA" id="ARBA00022737"/>
    </source>
</evidence>
<keyword evidence="2" id="KW-0698">rRNA processing</keyword>
<dbReference type="KEGG" id="bbes:BESB_013340"/>
<dbReference type="GO" id="GO:0000462">
    <property type="term" value="P:maturation of SSU-rRNA from tricistronic rRNA transcript (SSU-rRNA, 5.8S rRNA, LSU-rRNA)"/>
    <property type="evidence" value="ECO:0007669"/>
    <property type="project" value="InterPro"/>
</dbReference>
<dbReference type="InterPro" id="IPR013949">
    <property type="entry name" value="Utp6"/>
</dbReference>
<sequence length="1197" mass="130067">MADGVQWRLEEGLNELDALVSRQLLEEDEAREVLRRRRDFEFACSGRGDPSDAVQQFLLYIQYEANLLSLLRHRCSTSLHTVLKDLEDVRRAILRLTRDEAREQRGGADRKRQMAASGADASSLSVLLKRRKREESNKARRAENVKNTLHAVMRSGTNRLYSLITRLLHCQSSSLPLWLSCADLLLQLGASRLLQTFLLQAIRRFPRCSPLWILSADRLLQQGNLHGARLLLLQGLRVEKASLPLWSGLLRLEGVALGKAAQGILRAREKRREREKNSRAGESAAEAEDGAGADCVAVRKRREEDSIVLVEETEKLEKLKARGQALIVVLRGGLKKLGGGLEAESATASEQKRRKIAHATSASSQARRPGKEDEISRKSNMCLFLLRALGLCLHLQASKAADVLTDAVSAFQSELADLLHAAAEDHCLLRLYEFKVCLLRAASEGAEGTRRVQNVLQDIFAECCVEPRLLLLVAFHLRALRLAGASSVVLAAPRGDNGVFADEAASRECLADDIEICFDLEGADEPAETPLPGTEEPLGEAAETATAGKGDDAREAAAVAEEGPPPMALETASSAAALAAEAPLKLQKGDDLEKCLFSDATREASNDIQRSLAAARAGAARAGEPEAAPRGCLFNREAKEMLDLLADCGQPDIRHILKEEPRLAAALLLHHPTGGDEESETAQQAGGAEKTTQSMTALLTADHFAETQKVVLWNALWRETNAGHRLWLLRCIYTAAQQLVGAQTGAAGDEEAQLHSAAVSATGEILQALLREEKNSASASDSLVQLDELEQEVNALLRSAFKKWPCVPLLLLSHHRMQPCAAEDRDGMSLSGASSALTHASAASSRFIPAARSLLRRLTAGPAKGHLRAPEGRRLLWALLGEEGVCAGEEAAERSRGDEKRRSALPEWMVELLLAARPETTSALAHDFLRFLEQKEEDTEEPQTKATTPRARSGGKDSSKQAPCRGRAARAASSGPPLLALSEAQAVFECALRIFERCGVVGGCRESADAFEPKRKLVPEARRGERLEQQGKPLVRQVLQVVPHVLELHRLWWINFWRFARFQEAFRASRSSLPILVLAGARESKSKKKTADGVARGGAACLAGRALATSPLLNLQTEGTGKAQRDSATASALAAGASQLRSEDVERRARLALGARESSWLAEDSCVPGPEGRGCRTCEPGRLWCMYTADAGGKESD</sequence>
<dbReference type="GeneID" id="40306396"/>
<evidence type="ECO:0000256" key="4">
    <source>
        <dbReference type="ARBA" id="ARBA00023242"/>
    </source>
</evidence>
<dbReference type="STRING" id="94643.A0A2A9MBF6"/>
<evidence type="ECO:0000313" key="8">
    <source>
        <dbReference type="Proteomes" id="UP000224006"/>
    </source>
</evidence>
<comment type="subcellular location">
    <subcellularLocation>
        <location evidence="1">Nucleus</location>
        <location evidence="1">Nucleolus</location>
    </subcellularLocation>
</comment>
<evidence type="ECO:0000259" key="6">
    <source>
        <dbReference type="Pfam" id="PF08640"/>
    </source>
</evidence>
<keyword evidence="8" id="KW-1185">Reference proteome</keyword>
<gene>
    <name evidence="7" type="ORF">BESB_013340</name>
</gene>
<keyword evidence="3" id="KW-0677">Repeat</keyword>
<accession>A0A2A9MBF6</accession>
<dbReference type="PANTHER" id="PTHR23271:SF1">
    <property type="entry name" value="U3 SMALL NUCLEOLAR RNA-ASSOCIATED PROTEIN 6 HOMOLOG"/>
    <property type="match status" value="1"/>
</dbReference>
<evidence type="ECO:0000256" key="2">
    <source>
        <dbReference type="ARBA" id="ARBA00022552"/>
    </source>
</evidence>
<dbReference type="GO" id="GO:0034388">
    <property type="term" value="C:Pwp2p-containing subcomplex of 90S preribosome"/>
    <property type="evidence" value="ECO:0007669"/>
    <property type="project" value="TreeGrafter"/>
</dbReference>
<dbReference type="RefSeq" id="XP_029216731.1">
    <property type="nucleotide sequence ID" value="XM_029360064.1"/>
</dbReference>
<feature type="region of interest" description="Disordered" evidence="5">
    <location>
        <begin position="345"/>
        <end position="373"/>
    </location>
</feature>
<dbReference type="EMBL" id="NWUJ01000010">
    <property type="protein sequence ID" value="PFH32722.1"/>
    <property type="molecule type" value="Genomic_DNA"/>
</dbReference>
<dbReference type="Proteomes" id="UP000224006">
    <property type="component" value="Chromosome IX"/>
</dbReference>
<keyword evidence="4" id="KW-0539">Nucleus</keyword>
<dbReference type="Pfam" id="PF08640">
    <property type="entry name" value="U3_assoc_6"/>
    <property type="match status" value="1"/>
</dbReference>
<dbReference type="AlphaFoldDB" id="A0A2A9MBF6"/>
<evidence type="ECO:0000313" key="7">
    <source>
        <dbReference type="EMBL" id="PFH32722.1"/>
    </source>
</evidence>
<feature type="region of interest" description="Disordered" evidence="5">
    <location>
        <begin position="934"/>
        <end position="970"/>
    </location>
</feature>
<organism evidence="7 8">
    <name type="scientific">Besnoitia besnoiti</name>
    <name type="common">Apicomplexan protozoan</name>
    <dbReference type="NCBI Taxonomy" id="94643"/>
    <lineage>
        <taxon>Eukaryota</taxon>
        <taxon>Sar</taxon>
        <taxon>Alveolata</taxon>
        <taxon>Apicomplexa</taxon>
        <taxon>Conoidasida</taxon>
        <taxon>Coccidia</taxon>
        <taxon>Eucoccidiorida</taxon>
        <taxon>Eimeriorina</taxon>
        <taxon>Sarcocystidae</taxon>
        <taxon>Besnoitia</taxon>
    </lineage>
</organism>
<proteinExistence type="predicted"/>
<protein>
    <submittedName>
        <fullName evidence="7">U3 small nucleolar RNA-associated protein 6 protein</fullName>
    </submittedName>
</protein>
<name>A0A2A9MBF6_BESBE</name>
<reference evidence="7 8" key="1">
    <citation type="submission" date="2017-09" db="EMBL/GenBank/DDBJ databases">
        <title>Genome sequencing of Besnoitia besnoiti strain Bb-Ger1.</title>
        <authorList>
            <person name="Schares G."/>
            <person name="Venepally P."/>
            <person name="Lorenzi H.A."/>
        </authorList>
    </citation>
    <scope>NUCLEOTIDE SEQUENCE [LARGE SCALE GENOMIC DNA]</scope>
    <source>
        <strain evidence="7 8">Bb-Ger1</strain>
    </source>
</reference>
<evidence type="ECO:0000256" key="5">
    <source>
        <dbReference type="SAM" id="MobiDB-lite"/>
    </source>
</evidence>
<dbReference type="GO" id="GO:0032040">
    <property type="term" value="C:small-subunit processome"/>
    <property type="evidence" value="ECO:0007669"/>
    <property type="project" value="TreeGrafter"/>
</dbReference>
<feature type="compositionally biased region" description="Basic and acidic residues" evidence="5">
    <location>
        <begin position="268"/>
        <end position="279"/>
    </location>
</feature>
<feature type="region of interest" description="Disordered" evidence="5">
    <location>
        <begin position="268"/>
        <end position="288"/>
    </location>
</feature>
<dbReference type="InterPro" id="IPR055347">
    <property type="entry name" value="UTP6_N"/>
</dbReference>
<feature type="region of interest" description="Disordered" evidence="5">
    <location>
        <begin position="525"/>
        <end position="562"/>
    </location>
</feature>
<dbReference type="GO" id="GO:0030515">
    <property type="term" value="F:snoRNA binding"/>
    <property type="evidence" value="ECO:0007669"/>
    <property type="project" value="InterPro"/>
</dbReference>
<dbReference type="OrthoDB" id="28112at2759"/>
<feature type="compositionally biased region" description="Low complexity" evidence="5">
    <location>
        <begin position="533"/>
        <end position="548"/>
    </location>
</feature>
<evidence type="ECO:0000256" key="1">
    <source>
        <dbReference type="ARBA" id="ARBA00004604"/>
    </source>
</evidence>
<dbReference type="VEuPathDB" id="ToxoDB:BESB_013340"/>
<dbReference type="PANTHER" id="PTHR23271">
    <property type="entry name" value="HEPATOCELLULAR CARCINOMA-ASSOCIATED ANTIGEN 66"/>
    <property type="match status" value="1"/>
</dbReference>
<comment type="caution">
    <text evidence="7">The sequence shown here is derived from an EMBL/GenBank/DDBJ whole genome shotgun (WGS) entry which is preliminary data.</text>
</comment>